<gene>
    <name evidence="1" type="ORF">PSON_ATCC_30995.1.T0550232</name>
</gene>
<evidence type="ECO:0000313" key="2">
    <source>
        <dbReference type="Proteomes" id="UP000692954"/>
    </source>
</evidence>
<accession>A0A8S1NDT5</accession>
<evidence type="ECO:0000313" key="1">
    <source>
        <dbReference type="EMBL" id="CAD8090272.1"/>
    </source>
</evidence>
<protein>
    <submittedName>
        <fullName evidence="1">Uncharacterized protein</fullName>
    </submittedName>
</protein>
<sequence>MFQSCNNETTVKQYKQVVEKYQRYLDERVIVKQKSEDRLSIAVRKIYLNPLLPTLQLDQYKEINSIGNRQSCLVQEQQSQSKQESIDQITNNIQQSIIPPYSDFVNKYQHQKSKSNLDASQQQGFFNRLFKNNNKVNHQSRDIQIKDLTLNKRNQSEVYQDNQTHLPSLYSPQNDITKHIIKKHSSKKFTNDEISFTNRWERDRGNNVVRIDRFDVEQFNNNIFDYILSQDIIKMFFQNTNLNQLKNMMKELLKGVFYEQVINFELMITYFTSLQFTYLEIFYIKYAIAQVLIQANYNYLFIERALNQFEEYRYLIQKPIPFITKLFDNLFYSSITKDLIIKLLKSVAYHKYLQTHKFQSEQFILAIKNGLFPYLVGEYVALPLHARIKDVKAELFRQQILKPFINSTFVIQLKNLLKEYNLEDLYIKDVERRLIFPKNLIYSFEDAHFPLYYTLTYIQCNYTLIPSYDIKALIKVIKIDPTIRESDSTIFLDNVKYLSQFEQIQDDIQLFL</sequence>
<dbReference type="Proteomes" id="UP000692954">
    <property type="component" value="Unassembled WGS sequence"/>
</dbReference>
<keyword evidence="2" id="KW-1185">Reference proteome</keyword>
<comment type="caution">
    <text evidence="1">The sequence shown here is derived from an EMBL/GenBank/DDBJ whole genome shotgun (WGS) entry which is preliminary data.</text>
</comment>
<organism evidence="1 2">
    <name type="scientific">Paramecium sonneborni</name>
    <dbReference type="NCBI Taxonomy" id="65129"/>
    <lineage>
        <taxon>Eukaryota</taxon>
        <taxon>Sar</taxon>
        <taxon>Alveolata</taxon>
        <taxon>Ciliophora</taxon>
        <taxon>Intramacronucleata</taxon>
        <taxon>Oligohymenophorea</taxon>
        <taxon>Peniculida</taxon>
        <taxon>Parameciidae</taxon>
        <taxon>Paramecium</taxon>
    </lineage>
</organism>
<dbReference type="EMBL" id="CAJJDN010000055">
    <property type="protein sequence ID" value="CAD8090272.1"/>
    <property type="molecule type" value="Genomic_DNA"/>
</dbReference>
<dbReference type="OrthoDB" id="288759at2759"/>
<proteinExistence type="predicted"/>
<dbReference type="AlphaFoldDB" id="A0A8S1NDT5"/>
<reference evidence="1" key="1">
    <citation type="submission" date="2021-01" db="EMBL/GenBank/DDBJ databases">
        <authorList>
            <consortium name="Genoscope - CEA"/>
            <person name="William W."/>
        </authorList>
    </citation>
    <scope>NUCLEOTIDE SEQUENCE</scope>
</reference>
<name>A0A8S1NDT5_9CILI</name>